<dbReference type="PIRSF" id="PIRSF005572">
    <property type="entry name" value="NifS"/>
    <property type="match status" value="1"/>
</dbReference>
<keyword evidence="10" id="KW-1185">Reference proteome</keyword>
<evidence type="ECO:0000256" key="2">
    <source>
        <dbReference type="ARBA" id="ARBA00006490"/>
    </source>
</evidence>
<evidence type="ECO:0000313" key="9">
    <source>
        <dbReference type="EMBL" id="MCM2464739.1"/>
    </source>
</evidence>
<dbReference type="PANTHER" id="PTHR11601:SF34">
    <property type="entry name" value="CYSTEINE DESULFURASE"/>
    <property type="match status" value="1"/>
</dbReference>
<evidence type="ECO:0000256" key="7">
    <source>
        <dbReference type="ARBA" id="ARBA00023014"/>
    </source>
</evidence>
<dbReference type="AlphaFoldDB" id="A0ABD4TBG1"/>
<reference evidence="9 10" key="1">
    <citation type="submission" date="2018-05" db="EMBL/GenBank/DDBJ databases">
        <title>Isolation and characterization of genus Methanoculleus species and their viruses from deep sea marine sediment offshore southwestern Taiwan.</title>
        <authorList>
            <person name="Wei W.-H."/>
            <person name="Chen W.-C."/>
            <person name="Lai M.-C."/>
            <person name="Chen S.-C."/>
        </authorList>
    </citation>
    <scope>NUCLEOTIDE SEQUENCE [LARGE SCALE GENOMIC DNA]</scope>
    <source>
        <strain evidence="9 10">CWC-02</strain>
    </source>
</reference>
<dbReference type="InterPro" id="IPR015421">
    <property type="entry name" value="PyrdxlP-dep_Trfase_major"/>
</dbReference>
<evidence type="ECO:0000256" key="6">
    <source>
        <dbReference type="ARBA" id="ARBA00023004"/>
    </source>
</evidence>
<dbReference type="EMBL" id="QFDM01000001">
    <property type="protein sequence ID" value="MCM2464739.1"/>
    <property type="molecule type" value="Genomic_DNA"/>
</dbReference>
<evidence type="ECO:0000256" key="4">
    <source>
        <dbReference type="ARBA" id="ARBA00022723"/>
    </source>
</evidence>
<dbReference type="RefSeq" id="WP_250985996.1">
    <property type="nucleotide sequence ID" value="NZ_QFDM01000001.1"/>
</dbReference>
<keyword evidence="3" id="KW-0808">Transferase</keyword>
<evidence type="ECO:0000313" key="10">
    <source>
        <dbReference type="Proteomes" id="UP001523230"/>
    </source>
</evidence>
<evidence type="ECO:0000256" key="5">
    <source>
        <dbReference type="ARBA" id="ARBA00022898"/>
    </source>
</evidence>
<name>A0ABD4TBG1_9EURY</name>
<feature type="domain" description="Aminotransferase class V" evidence="8">
    <location>
        <begin position="5"/>
        <end position="364"/>
    </location>
</feature>
<dbReference type="SUPFAM" id="SSF53383">
    <property type="entry name" value="PLP-dependent transferases"/>
    <property type="match status" value="1"/>
</dbReference>
<keyword evidence="7" id="KW-0411">Iron-sulfur</keyword>
<comment type="cofactor">
    <cofactor evidence="1">
        <name>pyridoxal 5'-phosphate</name>
        <dbReference type="ChEBI" id="CHEBI:597326"/>
    </cofactor>
</comment>
<keyword evidence="6" id="KW-0408">Iron</keyword>
<dbReference type="PANTHER" id="PTHR11601">
    <property type="entry name" value="CYSTEINE DESULFURYLASE FAMILY MEMBER"/>
    <property type="match status" value="1"/>
</dbReference>
<comment type="caution">
    <text evidence="9">The sequence shown here is derived from an EMBL/GenBank/DDBJ whole genome shotgun (WGS) entry which is preliminary data.</text>
</comment>
<gene>
    <name evidence="9" type="ORF">DIC75_00165</name>
</gene>
<dbReference type="GO" id="GO:0016740">
    <property type="term" value="F:transferase activity"/>
    <property type="evidence" value="ECO:0007669"/>
    <property type="project" value="UniProtKB-KW"/>
</dbReference>
<evidence type="ECO:0000256" key="3">
    <source>
        <dbReference type="ARBA" id="ARBA00022679"/>
    </source>
</evidence>
<keyword evidence="4" id="KW-0479">Metal-binding</keyword>
<dbReference type="Proteomes" id="UP001523230">
    <property type="component" value="Unassembled WGS sequence"/>
</dbReference>
<organism evidence="9 10">
    <name type="scientific">Methanoculleus oceani</name>
    <dbReference type="NCBI Taxonomy" id="2184756"/>
    <lineage>
        <taxon>Archaea</taxon>
        <taxon>Methanobacteriati</taxon>
        <taxon>Methanobacteriota</taxon>
        <taxon>Stenosarchaea group</taxon>
        <taxon>Methanomicrobia</taxon>
        <taxon>Methanomicrobiales</taxon>
        <taxon>Methanomicrobiaceae</taxon>
        <taxon>Methanoculleus</taxon>
    </lineage>
</organism>
<evidence type="ECO:0000259" key="8">
    <source>
        <dbReference type="Pfam" id="PF00266"/>
    </source>
</evidence>
<dbReference type="InterPro" id="IPR015422">
    <property type="entry name" value="PyrdxlP-dep_Trfase_small"/>
</dbReference>
<dbReference type="GO" id="GO:0051536">
    <property type="term" value="F:iron-sulfur cluster binding"/>
    <property type="evidence" value="ECO:0007669"/>
    <property type="project" value="UniProtKB-KW"/>
</dbReference>
<keyword evidence="5" id="KW-0663">Pyridoxal phosphate</keyword>
<protein>
    <submittedName>
        <fullName evidence="9">Cysteine desulfurase NifS</fullName>
    </submittedName>
</protein>
<dbReference type="Gene3D" id="3.90.1150.10">
    <property type="entry name" value="Aspartate Aminotransferase, domain 1"/>
    <property type="match status" value="1"/>
</dbReference>
<accession>A0ABD4TBG1</accession>
<dbReference type="Gene3D" id="3.40.640.10">
    <property type="entry name" value="Type I PLP-dependent aspartate aminotransferase-like (Major domain)"/>
    <property type="match status" value="1"/>
</dbReference>
<dbReference type="Pfam" id="PF00266">
    <property type="entry name" value="Aminotran_5"/>
    <property type="match status" value="1"/>
</dbReference>
<dbReference type="InterPro" id="IPR016454">
    <property type="entry name" value="Cysteine_dSase"/>
</dbReference>
<evidence type="ECO:0000256" key="1">
    <source>
        <dbReference type="ARBA" id="ARBA00001933"/>
    </source>
</evidence>
<comment type="similarity">
    <text evidence="2">Belongs to the class-V pyridoxal-phosphate-dependent aminotransferase family. NifS/IscS subfamily.</text>
</comment>
<dbReference type="GO" id="GO:0046872">
    <property type="term" value="F:metal ion binding"/>
    <property type="evidence" value="ECO:0007669"/>
    <property type="project" value="UniProtKB-KW"/>
</dbReference>
<sequence length="384" mass="40865">MEERIYLDHAAAMPVHPGVLRFGRQFPGEFAGNPSTLYQEGLAAQEAVSRAREQVASLVGASDTASIVFCSGATEANNIAVRGTALRNAKRGKNVVASAIEHISVLNPAKDLQKSGFSLTLAPVDHYGTIDLDALRKAVTPETVVASVHYANNEIGTVEPVREVAEIVHDRGGILHVDATDAAGRIPIDVERDGIDLLTLSGNQLGGPQGVGALYIRPGVRVQPVLVGGGQERGLRPGTENVFSIACMGEAARLAGEEMPGESRRLRAIRDRLISGITEMEEAYLTGHPTERLPHHASFRFSRIEGESIQLAMDMLGIAVATGSACTSRTLEASHVLLAIGLAHDEAHGSMVATLGRTNSPDEVPRIVRAVEETVKRLRAITPL</sequence>
<dbReference type="InterPro" id="IPR015424">
    <property type="entry name" value="PyrdxlP-dep_Trfase"/>
</dbReference>
<proteinExistence type="inferred from homology"/>
<dbReference type="InterPro" id="IPR000192">
    <property type="entry name" value="Aminotrans_V_dom"/>
</dbReference>